<gene>
    <name evidence="6" type="ORF">ACFONA_03145</name>
</gene>
<dbReference type="InterPro" id="IPR001360">
    <property type="entry name" value="Glyco_hydro_1"/>
</dbReference>
<dbReference type="PANTHER" id="PTHR10353:SF36">
    <property type="entry name" value="LP05116P"/>
    <property type="match status" value="1"/>
</dbReference>
<dbReference type="GO" id="GO:0016798">
    <property type="term" value="F:hydrolase activity, acting on glycosyl bonds"/>
    <property type="evidence" value="ECO:0007669"/>
    <property type="project" value="UniProtKB-KW"/>
</dbReference>
<organism evidence="6 7">
    <name type="scientific">Sphingomonas hylomeconis</name>
    <dbReference type="NCBI Taxonomy" id="1395958"/>
    <lineage>
        <taxon>Bacteria</taxon>
        <taxon>Pseudomonadati</taxon>
        <taxon>Pseudomonadota</taxon>
        <taxon>Alphaproteobacteria</taxon>
        <taxon>Sphingomonadales</taxon>
        <taxon>Sphingomonadaceae</taxon>
        <taxon>Sphingomonas</taxon>
    </lineage>
</organism>
<dbReference type="PRINTS" id="PR00131">
    <property type="entry name" value="GLHYDRLASE1"/>
</dbReference>
<evidence type="ECO:0000256" key="1">
    <source>
        <dbReference type="ARBA" id="ARBA00010838"/>
    </source>
</evidence>
<dbReference type="PANTHER" id="PTHR10353">
    <property type="entry name" value="GLYCOSYL HYDROLASE"/>
    <property type="match status" value="1"/>
</dbReference>
<keyword evidence="3 6" id="KW-0326">Glycosidase</keyword>
<protein>
    <submittedName>
        <fullName evidence="6">Glycoside hydrolase family 1 protein</fullName>
        <ecNumber evidence="6">3.2.1.-</ecNumber>
    </submittedName>
</protein>
<dbReference type="Gene3D" id="3.20.20.80">
    <property type="entry name" value="Glycosidases"/>
    <property type="match status" value="1"/>
</dbReference>
<dbReference type="Pfam" id="PF00232">
    <property type="entry name" value="Glyco_hydro_1"/>
    <property type="match status" value="2"/>
</dbReference>
<sequence length="441" mass="47977">MLDRRDLLVRGSAIPVAAVGAALLADPLGATPLRKRFAKDFLWGAATAAYQVEGNNIASDVWTVEHVKPTAFREPSGDASDSFHRWPLDLDIARSLHLNCYRFSLEWARIEPEPGQFSIAMLDHYRAMIDGCRARGLKAVVTFNHFTCPRWFAMRGGWTNPEAPQLFARFCDRAARHLAAGMHAAATLNEPNLMRLLRYKLPPQALAGSEAVQAAAAAASGSDRFVAMLIETAAQTEKVLPIMIAAHRAGRAAIKAVRGDLPVGVTLAIEDDQAVSTSPERDRKRAVCYDAWLEAARGDDFVGVQNYERARFGEAGKLPPPADAVLTSAGTEIYPASVAGAARYAWEKARVPVLITEHGVGTDDDRQRAALIPAALGHLHDLIAEGVPVMGYIHWSLLDNYEWVFGFGPKYGLVSVDRATFKRTLKPSSAVFAAIARANTV</sequence>
<name>A0ABV7SSS1_9SPHN</name>
<dbReference type="InterPro" id="IPR017853">
    <property type="entry name" value="GH"/>
</dbReference>
<evidence type="ECO:0000256" key="4">
    <source>
        <dbReference type="RuleBase" id="RU003690"/>
    </source>
</evidence>
<dbReference type="SUPFAM" id="SSF51445">
    <property type="entry name" value="(Trans)glycosidases"/>
    <property type="match status" value="1"/>
</dbReference>
<evidence type="ECO:0000256" key="3">
    <source>
        <dbReference type="ARBA" id="ARBA00023295"/>
    </source>
</evidence>
<dbReference type="RefSeq" id="WP_261295271.1">
    <property type="nucleotide sequence ID" value="NZ_JANQBK010000014.1"/>
</dbReference>
<evidence type="ECO:0000256" key="2">
    <source>
        <dbReference type="ARBA" id="ARBA00022801"/>
    </source>
</evidence>
<evidence type="ECO:0000256" key="5">
    <source>
        <dbReference type="SAM" id="Phobius"/>
    </source>
</evidence>
<dbReference type="EC" id="3.2.1.-" evidence="6"/>
<keyword evidence="7" id="KW-1185">Reference proteome</keyword>
<reference evidence="7" key="1">
    <citation type="journal article" date="2019" name="Int. J. Syst. Evol. Microbiol.">
        <title>The Global Catalogue of Microorganisms (GCM) 10K type strain sequencing project: providing services to taxonomists for standard genome sequencing and annotation.</title>
        <authorList>
            <consortium name="The Broad Institute Genomics Platform"/>
            <consortium name="The Broad Institute Genome Sequencing Center for Infectious Disease"/>
            <person name="Wu L."/>
            <person name="Ma J."/>
        </authorList>
    </citation>
    <scope>NUCLEOTIDE SEQUENCE [LARGE SCALE GENOMIC DNA]</scope>
    <source>
        <strain evidence="7">KCTC 42739</strain>
    </source>
</reference>
<evidence type="ECO:0000313" key="7">
    <source>
        <dbReference type="Proteomes" id="UP001595713"/>
    </source>
</evidence>
<dbReference type="Proteomes" id="UP001595713">
    <property type="component" value="Unassembled WGS sequence"/>
</dbReference>
<accession>A0ABV7SSS1</accession>
<keyword evidence="5" id="KW-0472">Membrane</keyword>
<comment type="similarity">
    <text evidence="1 4">Belongs to the glycosyl hydrolase 1 family.</text>
</comment>
<keyword evidence="2 6" id="KW-0378">Hydrolase</keyword>
<feature type="transmembrane region" description="Helical" evidence="5">
    <location>
        <begin position="7"/>
        <end position="25"/>
    </location>
</feature>
<comment type="caution">
    <text evidence="6">The sequence shown here is derived from an EMBL/GenBank/DDBJ whole genome shotgun (WGS) entry which is preliminary data.</text>
</comment>
<evidence type="ECO:0000313" key="6">
    <source>
        <dbReference type="EMBL" id="MFC3579150.1"/>
    </source>
</evidence>
<keyword evidence="5" id="KW-1133">Transmembrane helix</keyword>
<proteinExistence type="inferred from homology"/>
<keyword evidence="5" id="KW-0812">Transmembrane</keyword>
<dbReference type="EMBL" id="JBHRXP010000001">
    <property type="protein sequence ID" value="MFC3579150.1"/>
    <property type="molecule type" value="Genomic_DNA"/>
</dbReference>